<dbReference type="PANTHER" id="PTHR38847:SF1">
    <property type="entry name" value="PSEUDOURIDINE SYNTHASE RSUA_RLUA-LIKE DOMAIN-CONTAINING PROTEIN"/>
    <property type="match status" value="1"/>
</dbReference>
<feature type="signal peptide" evidence="1">
    <location>
        <begin position="1"/>
        <end position="23"/>
    </location>
</feature>
<keyword evidence="1" id="KW-0732">Signal</keyword>
<evidence type="ECO:0008006" key="4">
    <source>
        <dbReference type="Google" id="ProtNLM"/>
    </source>
</evidence>
<dbReference type="EMBL" id="JAVHJL010000001">
    <property type="protein sequence ID" value="KAK6511085.1"/>
    <property type="molecule type" value="Genomic_DNA"/>
</dbReference>
<dbReference type="Proteomes" id="UP001370758">
    <property type="component" value="Unassembled WGS sequence"/>
</dbReference>
<gene>
    <name evidence="2" type="ORF">TWF481_000007</name>
</gene>
<keyword evidence="3" id="KW-1185">Reference proteome</keyword>
<evidence type="ECO:0000256" key="1">
    <source>
        <dbReference type="SAM" id="SignalP"/>
    </source>
</evidence>
<evidence type="ECO:0000313" key="3">
    <source>
        <dbReference type="Proteomes" id="UP001370758"/>
    </source>
</evidence>
<protein>
    <recommendedName>
        <fullName evidence="4">Secreted protein</fullName>
    </recommendedName>
</protein>
<comment type="caution">
    <text evidence="2">The sequence shown here is derived from an EMBL/GenBank/DDBJ whole genome shotgun (WGS) entry which is preliminary data.</text>
</comment>
<reference evidence="2 3" key="1">
    <citation type="submission" date="2023-08" db="EMBL/GenBank/DDBJ databases">
        <authorList>
            <person name="Palmer J.M."/>
        </authorList>
    </citation>
    <scope>NUCLEOTIDE SEQUENCE [LARGE SCALE GENOMIC DNA]</scope>
    <source>
        <strain evidence="2 3">TWF481</strain>
    </source>
</reference>
<accession>A0AAV9WNG8</accession>
<dbReference type="InterPro" id="IPR025649">
    <property type="entry name" value="DUF4360"/>
</dbReference>
<sequence length="209" mass="22275">MLSFIRDVSSLLAVAALVMPSFAAPAVGIASVPSDVSIDKIIYGGTGCPRDSAYVNLGSDKQSFTAYFGRFTATIDTAAGSIKDARKFCQLNIAINVPAGWQFTVVQTSFTGYASLGPNIVATLKSSNYFAGSNDEQSYSIPIYGPTTRDFSVRSTSIVGDGEWSPCGTQSLLNIKSELQLSGEGYGTIRETKATGNLSRIYALQWRTC</sequence>
<proteinExistence type="predicted"/>
<dbReference type="Pfam" id="PF14273">
    <property type="entry name" value="DUF4360"/>
    <property type="match status" value="1"/>
</dbReference>
<organism evidence="2 3">
    <name type="scientific">Arthrobotrys musiformis</name>
    <dbReference type="NCBI Taxonomy" id="47236"/>
    <lineage>
        <taxon>Eukaryota</taxon>
        <taxon>Fungi</taxon>
        <taxon>Dikarya</taxon>
        <taxon>Ascomycota</taxon>
        <taxon>Pezizomycotina</taxon>
        <taxon>Orbiliomycetes</taxon>
        <taxon>Orbiliales</taxon>
        <taxon>Orbiliaceae</taxon>
        <taxon>Arthrobotrys</taxon>
    </lineage>
</organism>
<name>A0AAV9WNG8_9PEZI</name>
<feature type="chain" id="PRO_5043922920" description="Secreted protein" evidence="1">
    <location>
        <begin position="24"/>
        <end position="209"/>
    </location>
</feature>
<evidence type="ECO:0000313" key="2">
    <source>
        <dbReference type="EMBL" id="KAK6511085.1"/>
    </source>
</evidence>
<dbReference type="PANTHER" id="PTHR38847">
    <property type="match status" value="1"/>
</dbReference>
<dbReference type="AlphaFoldDB" id="A0AAV9WNG8"/>